<evidence type="ECO:0000313" key="2">
    <source>
        <dbReference type="Proteomes" id="UP001144256"/>
    </source>
</evidence>
<sequence>MADGYGFHHDLGRLIGQTVTIFTTSGGASGCGFTGIVLACTECFIKLLTCPGGAPTYPIQGPCAACCGQGCNTCRTNLSGCGGGCGGGSCGGGSCGGGGSCYGFCSGGYGGGCGYGNCNYLGSVTLIPCDKIASFVQNAVQ</sequence>
<organism evidence="1 2">
    <name type="scientific">Vallitalea longa</name>
    <dbReference type="NCBI Taxonomy" id="2936439"/>
    <lineage>
        <taxon>Bacteria</taxon>
        <taxon>Bacillati</taxon>
        <taxon>Bacillota</taxon>
        <taxon>Clostridia</taxon>
        <taxon>Lachnospirales</taxon>
        <taxon>Vallitaleaceae</taxon>
        <taxon>Vallitalea</taxon>
    </lineage>
</organism>
<accession>A0A9W5YAI3</accession>
<dbReference type="AlphaFoldDB" id="A0A9W5YAI3"/>
<dbReference type="Proteomes" id="UP001144256">
    <property type="component" value="Unassembled WGS sequence"/>
</dbReference>
<comment type="caution">
    <text evidence="1">The sequence shown here is derived from an EMBL/GenBank/DDBJ whole genome shotgun (WGS) entry which is preliminary data.</text>
</comment>
<dbReference type="RefSeq" id="WP_281815087.1">
    <property type="nucleotide sequence ID" value="NZ_BRLB01000004.1"/>
</dbReference>
<dbReference type="EMBL" id="BRLB01000004">
    <property type="protein sequence ID" value="GKX29549.1"/>
    <property type="molecule type" value="Genomic_DNA"/>
</dbReference>
<keyword evidence="2" id="KW-1185">Reference proteome</keyword>
<name>A0A9W5YAI3_9FIRM</name>
<evidence type="ECO:0000313" key="1">
    <source>
        <dbReference type="EMBL" id="GKX29549.1"/>
    </source>
</evidence>
<protein>
    <submittedName>
        <fullName evidence="1">Uncharacterized protein</fullName>
    </submittedName>
</protein>
<reference evidence="1" key="1">
    <citation type="submission" date="2022-06" db="EMBL/GenBank/DDBJ databases">
        <title>Vallitalea longa sp. nov., an anaerobic bacterium isolated from marine sediment.</title>
        <authorList>
            <person name="Hirano S."/>
            <person name="Terahara T."/>
            <person name="Mori K."/>
            <person name="Hamada M."/>
            <person name="Matsumoto R."/>
            <person name="Kobayashi T."/>
        </authorList>
    </citation>
    <scope>NUCLEOTIDE SEQUENCE</scope>
    <source>
        <strain evidence="1">SH18-1</strain>
    </source>
</reference>
<gene>
    <name evidence="1" type="ORF">SH1V18_20290</name>
</gene>
<proteinExistence type="predicted"/>